<dbReference type="PATRIC" id="fig|1185652.3.peg.2590"/>
<dbReference type="AlphaFoldDB" id="I3X5C1"/>
<name>I3X5C1_SINF2</name>
<evidence type="ECO:0000313" key="2">
    <source>
        <dbReference type="Proteomes" id="UP000006180"/>
    </source>
</evidence>
<gene>
    <name evidence="1" type="ORF">USDA257_c25010</name>
</gene>
<protein>
    <submittedName>
        <fullName evidence="1">Uncharacterized protein</fullName>
    </submittedName>
</protein>
<dbReference type="EMBL" id="CP003563">
    <property type="protein sequence ID" value="AFL51077.1"/>
    <property type="molecule type" value="Genomic_DNA"/>
</dbReference>
<dbReference type="Proteomes" id="UP000006180">
    <property type="component" value="Chromosome"/>
</dbReference>
<evidence type="ECO:0000313" key="1">
    <source>
        <dbReference type="EMBL" id="AFL51077.1"/>
    </source>
</evidence>
<reference evidence="1 2" key="1">
    <citation type="journal article" date="2012" name="J. Bacteriol.">
        <title>Complete genome sequence of the broad-host-range strain Sinorhizobium fredii USDA257.</title>
        <authorList>
            <person name="Schuldes J."/>
            <person name="Rodriguez Orbegoso M."/>
            <person name="Schmeisser C."/>
            <person name="Krishnan H.B."/>
            <person name="Daniel R."/>
            <person name="Streit W.R."/>
        </authorList>
    </citation>
    <scope>NUCLEOTIDE SEQUENCE [LARGE SCALE GENOMIC DNA]</scope>
    <source>
        <strain evidence="1 2">USDA 257</strain>
    </source>
</reference>
<dbReference type="KEGG" id="sfd:USDA257_c25010"/>
<dbReference type="HOGENOM" id="CLU_3257892_0_0_5"/>
<organism evidence="1 2">
    <name type="scientific">Sinorhizobium fredii (strain USDA 257)</name>
    <dbReference type="NCBI Taxonomy" id="1185652"/>
    <lineage>
        <taxon>Bacteria</taxon>
        <taxon>Pseudomonadati</taxon>
        <taxon>Pseudomonadota</taxon>
        <taxon>Alphaproteobacteria</taxon>
        <taxon>Hyphomicrobiales</taxon>
        <taxon>Rhizobiaceae</taxon>
        <taxon>Sinorhizobium/Ensifer group</taxon>
        <taxon>Sinorhizobium</taxon>
    </lineage>
</organism>
<proteinExistence type="predicted"/>
<sequence>MTHEMGFARRVATQTIFMHKGKIWGRRPRSSPIRRRWNSVSS</sequence>
<accession>I3X5C1</accession>